<accession>A0A1H6LX92</accession>
<sequence length="182" mass="21180">MRLTKENDKKLSVLEKVANGIIWWVGSIQSLVFHSIFFIICFALPIFNIVEFEHMLLVLTTIVSLEAIYLAIFIQMSVNKSSEHIEDLKEDVNEIQEDIDEIQEDIEEIQEDVEEIQEDIDEIQEDVEEISEDEDDEDHSERARTVMLKSKVTSNKNDIKNLKDKIAELENLIESLKKEGEQ</sequence>
<protein>
    <submittedName>
        <fullName evidence="3">Uncharacterized membrane protein</fullName>
    </submittedName>
</protein>
<evidence type="ECO:0000256" key="2">
    <source>
        <dbReference type="SAM" id="Phobius"/>
    </source>
</evidence>
<reference evidence="4" key="1">
    <citation type="submission" date="2016-10" db="EMBL/GenBank/DDBJ databases">
        <authorList>
            <person name="Varghese N."/>
            <person name="Submissions S."/>
        </authorList>
    </citation>
    <scope>NUCLEOTIDE SEQUENCE [LARGE SCALE GENOMIC DNA]</scope>
    <source>
        <strain evidence="4">DSM 19326</strain>
    </source>
</reference>
<evidence type="ECO:0000256" key="1">
    <source>
        <dbReference type="SAM" id="Coils"/>
    </source>
</evidence>
<feature type="transmembrane region" description="Helical" evidence="2">
    <location>
        <begin position="21"/>
        <end position="49"/>
    </location>
</feature>
<dbReference type="RefSeq" id="WP_089770829.1">
    <property type="nucleotide sequence ID" value="NZ_DAMDRQ010000208.1"/>
</dbReference>
<dbReference type="Pfam" id="PF06210">
    <property type="entry name" value="DUF1003"/>
    <property type="match status" value="1"/>
</dbReference>
<organism evidence="3 4">
    <name type="scientific">Epilithonimonas hominis</name>
    <dbReference type="NCBI Taxonomy" id="420404"/>
    <lineage>
        <taxon>Bacteria</taxon>
        <taxon>Pseudomonadati</taxon>
        <taxon>Bacteroidota</taxon>
        <taxon>Flavobacteriia</taxon>
        <taxon>Flavobacteriales</taxon>
        <taxon>Weeksellaceae</taxon>
        <taxon>Chryseobacterium group</taxon>
        <taxon>Epilithonimonas</taxon>
    </lineage>
</organism>
<keyword evidence="2" id="KW-0812">Transmembrane</keyword>
<evidence type="ECO:0000313" key="3">
    <source>
        <dbReference type="EMBL" id="SEH89692.1"/>
    </source>
</evidence>
<dbReference type="SUPFAM" id="SSF58100">
    <property type="entry name" value="Bacterial hemolysins"/>
    <property type="match status" value="1"/>
</dbReference>
<keyword evidence="2" id="KW-1133">Transmembrane helix</keyword>
<proteinExistence type="predicted"/>
<dbReference type="Proteomes" id="UP000198555">
    <property type="component" value="Unassembled WGS sequence"/>
</dbReference>
<dbReference type="Gene3D" id="1.10.287.950">
    <property type="entry name" value="Methyl-accepting chemotaxis protein"/>
    <property type="match status" value="1"/>
</dbReference>
<dbReference type="InterPro" id="IPR010406">
    <property type="entry name" value="DUF1003"/>
</dbReference>
<keyword evidence="2" id="KW-0472">Membrane</keyword>
<keyword evidence="1" id="KW-0175">Coiled coil</keyword>
<name>A0A1H6LX92_9FLAO</name>
<feature type="coiled-coil region" evidence="1">
    <location>
        <begin position="78"/>
        <end position="182"/>
    </location>
</feature>
<feature type="transmembrane region" description="Helical" evidence="2">
    <location>
        <begin position="55"/>
        <end position="74"/>
    </location>
</feature>
<dbReference type="AlphaFoldDB" id="A0A1H6LX92"/>
<keyword evidence="4" id="KW-1185">Reference proteome</keyword>
<gene>
    <name evidence="3" type="ORF">SAMN05421793_14711</name>
</gene>
<evidence type="ECO:0000313" key="4">
    <source>
        <dbReference type="Proteomes" id="UP000198555"/>
    </source>
</evidence>
<dbReference type="EMBL" id="FNWX01000047">
    <property type="protein sequence ID" value="SEH89692.1"/>
    <property type="molecule type" value="Genomic_DNA"/>
</dbReference>